<dbReference type="InterPro" id="IPR001387">
    <property type="entry name" value="Cro/C1-type_HTH"/>
</dbReference>
<dbReference type="GO" id="GO:0003677">
    <property type="term" value="F:DNA binding"/>
    <property type="evidence" value="ECO:0007669"/>
    <property type="project" value="InterPro"/>
</dbReference>
<dbReference type="Gene3D" id="1.25.40.10">
    <property type="entry name" value="Tetratricopeptide repeat domain"/>
    <property type="match status" value="1"/>
</dbReference>
<dbReference type="AlphaFoldDB" id="A0A5P8M8J2"/>
<proteinExistence type="predicted"/>
<dbReference type="KEGG" id="lhb:D1010_14775"/>
<dbReference type="InterPro" id="IPR053163">
    <property type="entry name" value="HTH-type_regulator_Rgg"/>
</dbReference>
<reference evidence="1 2" key="1">
    <citation type="submission" date="2019-10" db="EMBL/GenBank/DDBJ databases">
        <title>The completed genome of Lactobacillus harbinensis M1.</title>
        <authorList>
            <person name="Zheng Y."/>
        </authorList>
    </citation>
    <scope>NUCLEOTIDE SEQUENCE [LARGE SCALE GENOMIC DNA]</scope>
    <source>
        <strain evidence="1 2">M1</strain>
    </source>
</reference>
<dbReference type="InterPro" id="IPR011990">
    <property type="entry name" value="TPR-like_helical_dom_sf"/>
</dbReference>
<dbReference type="InterPro" id="IPR010982">
    <property type="entry name" value="Lambda_DNA-bd_dom_sf"/>
</dbReference>
<dbReference type="CDD" id="cd00093">
    <property type="entry name" value="HTH_XRE"/>
    <property type="match status" value="1"/>
</dbReference>
<protein>
    <recommendedName>
        <fullName evidence="3">HTH cro/C1-type domain-containing protein</fullName>
    </recommendedName>
</protein>
<dbReference type="EMBL" id="CP045143">
    <property type="protein sequence ID" value="QFR24535.1"/>
    <property type="molecule type" value="Genomic_DNA"/>
</dbReference>
<sequence length="305" mass="35438">MFIGPIIKSIRIAEDVTLGQLYRNILSNRQAIRFENGENDIKAEGLFAILHRLDMSFTEFIDRYELALDNNQEKQRPVNQVIDRLDAWMDTDITPPEQLAIEQYIRDQPIVTLQQVEKVISLLPALQDQQTDTVISHIVRVLLDHQDHQRARALLASLWGDMTFHWLLNGDRARAEKAVEQWRSATANLPHSFSTTVHIHFIETLLDSLQLPPAMIYKQTDPFITSLRTLGDDDLADAFVDNRRHTLTTFHKHPEWYPVEVGVIARFMMTLELKPDMADYLRQIPGLIDFLHDQKKSLNDYLDNY</sequence>
<evidence type="ECO:0000313" key="1">
    <source>
        <dbReference type="EMBL" id="QFR24535.1"/>
    </source>
</evidence>
<evidence type="ECO:0000313" key="2">
    <source>
        <dbReference type="Proteomes" id="UP000326779"/>
    </source>
</evidence>
<dbReference type="SUPFAM" id="SSF47413">
    <property type="entry name" value="lambda repressor-like DNA-binding domains"/>
    <property type="match status" value="1"/>
</dbReference>
<dbReference type="RefSeq" id="WP_152261398.1">
    <property type="nucleotide sequence ID" value="NZ_CP045143.1"/>
</dbReference>
<name>A0A5P8M8J2_9LACO</name>
<dbReference type="PANTHER" id="PTHR37038">
    <property type="entry name" value="TRANSCRIPTIONAL REGULATOR-RELATED"/>
    <property type="match status" value="1"/>
</dbReference>
<organism evidence="1 2">
    <name type="scientific">Schleiferilactobacillus harbinensis</name>
    <dbReference type="NCBI Taxonomy" id="304207"/>
    <lineage>
        <taxon>Bacteria</taxon>
        <taxon>Bacillati</taxon>
        <taxon>Bacillota</taxon>
        <taxon>Bacilli</taxon>
        <taxon>Lactobacillales</taxon>
        <taxon>Lactobacillaceae</taxon>
        <taxon>Schleiferilactobacillus</taxon>
    </lineage>
</organism>
<evidence type="ECO:0008006" key="3">
    <source>
        <dbReference type="Google" id="ProtNLM"/>
    </source>
</evidence>
<gene>
    <name evidence="1" type="ORF">D1010_14775</name>
</gene>
<accession>A0A5P8M8J2</accession>
<dbReference type="Proteomes" id="UP000326779">
    <property type="component" value="Chromosome"/>
</dbReference>